<dbReference type="OrthoDB" id="5372285at2"/>
<dbReference type="InterPro" id="IPR012675">
    <property type="entry name" value="Beta-grasp_dom_sf"/>
</dbReference>
<dbReference type="Proteomes" id="UP000031135">
    <property type="component" value="Chromosome"/>
</dbReference>
<dbReference type="RefSeq" id="WP_052242970.1">
    <property type="nucleotide sequence ID" value="NZ_CP007772.1"/>
</dbReference>
<dbReference type="Pfam" id="PF18712">
    <property type="entry name" value="DUF5644"/>
    <property type="match status" value="1"/>
</dbReference>
<dbReference type="InterPro" id="IPR036010">
    <property type="entry name" value="2Fe-2S_ferredoxin-like_sf"/>
</dbReference>
<protein>
    <recommendedName>
        <fullName evidence="1">DUF5644 domain-containing protein</fullName>
    </recommendedName>
</protein>
<dbReference type="HOGENOM" id="CLU_094528_0_0_7"/>
<organism evidence="2 3">
    <name type="scientific">Campylobacter subantarcticus LMG 24374</name>
    <dbReference type="NCBI Taxonomy" id="1388751"/>
    <lineage>
        <taxon>Bacteria</taxon>
        <taxon>Pseudomonadati</taxon>
        <taxon>Campylobacterota</taxon>
        <taxon>Epsilonproteobacteria</taxon>
        <taxon>Campylobacterales</taxon>
        <taxon>Campylobacteraceae</taxon>
        <taxon>Campylobacter</taxon>
    </lineage>
</organism>
<accession>A0A0A8H9I5</accession>
<dbReference type="InterPro" id="IPR041543">
    <property type="entry name" value="DUF5644"/>
</dbReference>
<dbReference type="SUPFAM" id="SSF54292">
    <property type="entry name" value="2Fe-2S ferredoxin-like"/>
    <property type="match status" value="1"/>
</dbReference>
<dbReference type="AlphaFoldDB" id="A0A0A8H9I5"/>
<sequence>MQITLRIFRFDKDSDYLAYYKPYVYDSKNFKSVYDILMQVKKDDIYFDFEENPESCIKINQVAIRQRRDLNNIIEKFGKELIIEPLDTKRATKDLIMDKSDFLEKLELFKGLIDVHDVELYKQYDFLYYTSEVREFLPEYLGDSFFIFAYKMLLKYPEKAPQFLKLVADEEKGIYYHTKFKNFISSNELDYESYIKELKVMLVKSGLARSIF</sequence>
<evidence type="ECO:0000259" key="1">
    <source>
        <dbReference type="Pfam" id="PF18712"/>
    </source>
</evidence>
<dbReference type="Gene3D" id="3.10.20.30">
    <property type="match status" value="1"/>
</dbReference>
<dbReference type="GO" id="GO:0051536">
    <property type="term" value="F:iron-sulfur cluster binding"/>
    <property type="evidence" value="ECO:0007669"/>
    <property type="project" value="InterPro"/>
</dbReference>
<reference evidence="2 3" key="1">
    <citation type="journal article" date="2014" name="Genome Biol. Evol.">
        <title>Comparative Genomics of the Campylobacter lari Group.</title>
        <authorList>
            <person name="Miller W.G."/>
            <person name="Yee E."/>
            <person name="Chapman M.H."/>
            <person name="Smith T.P."/>
            <person name="Bono J.L."/>
            <person name="Huynh S."/>
            <person name="Parker C.T."/>
            <person name="Vandamme P."/>
            <person name="Luong K."/>
            <person name="Korlach J."/>
        </authorList>
    </citation>
    <scope>NUCLEOTIDE SEQUENCE [LARGE SCALE GENOMIC DNA]</scope>
    <source>
        <strain evidence="2 3">LMG 24374</strain>
    </source>
</reference>
<dbReference type="EMBL" id="CP007772">
    <property type="protein sequence ID" value="AJC90320.1"/>
    <property type="molecule type" value="Genomic_DNA"/>
</dbReference>
<evidence type="ECO:0000313" key="3">
    <source>
        <dbReference type="Proteomes" id="UP000031135"/>
    </source>
</evidence>
<gene>
    <name evidence="2" type="ORF">CSUB8521_0437</name>
</gene>
<dbReference type="Gene3D" id="1.10.1060.20">
    <property type="match status" value="1"/>
</dbReference>
<dbReference type="KEGG" id="csm:CSUB8521_0437"/>
<proteinExistence type="predicted"/>
<name>A0A0A8H9I5_9BACT</name>
<feature type="domain" description="DUF5644" evidence="1">
    <location>
        <begin position="137"/>
        <end position="204"/>
    </location>
</feature>
<evidence type="ECO:0000313" key="2">
    <source>
        <dbReference type="EMBL" id="AJC90320.1"/>
    </source>
</evidence>